<comment type="caution">
    <text evidence="9">The sequence shown here is derived from an EMBL/GenBank/DDBJ whole genome shotgun (WGS) entry which is preliminary data.</text>
</comment>
<dbReference type="OrthoDB" id="447756at2759"/>
<comment type="subcellular location">
    <subcellularLocation>
        <location evidence="7">Plastid</location>
        <location evidence="7">Chloroplast</location>
    </subcellularLocation>
</comment>
<evidence type="ECO:0000256" key="6">
    <source>
        <dbReference type="ARBA" id="ARBA00023134"/>
    </source>
</evidence>
<dbReference type="InterPro" id="IPR018220">
    <property type="entry name" value="Adenylosuccin_syn_GTP-bd"/>
</dbReference>
<comment type="function">
    <text evidence="7">Plays an important role in the de novo pathway and in the salvage pathway of purine nucleotide biosynthesis. Catalyzes the first commited step in the biosynthesis of AMP from IMP.</text>
</comment>
<keyword evidence="6 7" id="KW-0342">GTP-binding</keyword>
<keyword evidence="4 7" id="KW-0658">Purine biosynthesis</keyword>
<comment type="function">
    <text evidence="8">Plays an important role in the de novo pathway of purine nucleotide biosynthesis.</text>
</comment>
<feature type="active site" description="Proton acceptor" evidence="7">
    <location>
        <position position="102"/>
    </location>
</feature>
<keyword evidence="7" id="KW-0934">Plastid</keyword>
<evidence type="ECO:0000256" key="1">
    <source>
        <dbReference type="ARBA" id="ARBA00022598"/>
    </source>
</evidence>
<feature type="active site" description="Proton donor" evidence="7">
    <location>
        <position position="130"/>
    </location>
</feature>
<dbReference type="HAMAP" id="MF_00011">
    <property type="entry name" value="Adenylosucc_synth"/>
    <property type="match status" value="1"/>
</dbReference>
<proteinExistence type="inferred from homology"/>
<dbReference type="Gene3D" id="3.40.440.10">
    <property type="entry name" value="Adenylosuccinate Synthetase, subunit A, domain 1"/>
    <property type="match status" value="1"/>
</dbReference>
<dbReference type="Proteomes" id="UP000636800">
    <property type="component" value="Unassembled WGS sequence"/>
</dbReference>
<keyword evidence="3 7" id="KW-0547">Nucleotide-binding</keyword>
<organism evidence="9 10">
    <name type="scientific">Vanilla planifolia</name>
    <name type="common">Vanilla</name>
    <dbReference type="NCBI Taxonomy" id="51239"/>
    <lineage>
        <taxon>Eukaryota</taxon>
        <taxon>Viridiplantae</taxon>
        <taxon>Streptophyta</taxon>
        <taxon>Embryophyta</taxon>
        <taxon>Tracheophyta</taxon>
        <taxon>Spermatophyta</taxon>
        <taxon>Magnoliopsida</taxon>
        <taxon>Liliopsida</taxon>
        <taxon>Asparagales</taxon>
        <taxon>Orchidaceae</taxon>
        <taxon>Vanilloideae</taxon>
        <taxon>Vanilleae</taxon>
        <taxon>Vanilla</taxon>
    </lineage>
</organism>
<dbReference type="InterPro" id="IPR042109">
    <property type="entry name" value="Adenylosuccinate_synth_dom1"/>
</dbReference>
<dbReference type="GO" id="GO:0046040">
    <property type="term" value="P:IMP metabolic process"/>
    <property type="evidence" value="ECO:0007669"/>
    <property type="project" value="TreeGrafter"/>
</dbReference>
<dbReference type="EC" id="6.3.4.4" evidence="7"/>
<feature type="binding site" evidence="7">
    <location>
        <begin position="129"/>
        <end position="131"/>
    </location>
    <ligand>
        <name>GTP</name>
        <dbReference type="ChEBI" id="CHEBI:37565"/>
    </ligand>
</feature>
<keyword evidence="5 7" id="KW-0460">Magnesium</keyword>
<name>A0A835V6F9_VANPL</name>
<reference evidence="9 10" key="1">
    <citation type="journal article" date="2020" name="Nat. Food">
        <title>A phased Vanilla planifolia genome enables genetic improvement of flavour and production.</title>
        <authorList>
            <person name="Hasing T."/>
            <person name="Tang H."/>
            <person name="Brym M."/>
            <person name="Khazi F."/>
            <person name="Huang T."/>
            <person name="Chambers A.H."/>
        </authorList>
    </citation>
    <scope>NUCLEOTIDE SEQUENCE [LARGE SCALE GENOMIC DNA]</scope>
    <source>
        <tissue evidence="9">Leaf</tissue>
    </source>
</reference>
<evidence type="ECO:0000313" key="10">
    <source>
        <dbReference type="Proteomes" id="UP000636800"/>
    </source>
</evidence>
<comment type="catalytic activity">
    <reaction evidence="7 8">
        <text>IMP + L-aspartate + GTP = N(6)-(1,2-dicarboxyethyl)-AMP + GDP + phosphate + 2 H(+)</text>
        <dbReference type="Rhea" id="RHEA:15753"/>
        <dbReference type="ChEBI" id="CHEBI:15378"/>
        <dbReference type="ChEBI" id="CHEBI:29991"/>
        <dbReference type="ChEBI" id="CHEBI:37565"/>
        <dbReference type="ChEBI" id="CHEBI:43474"/>
        <dbReference type="ChEBI" id="CHEBI:57567"/>
        <dbReference type="ChEBI" id="CHEBI:58053"/>
        <dbReference type="ChEBI" id="CHEBI:58189"/>
        <dbReference type="EC" id="6.3.4.4"/>
    </reaction>
</comment>
<evidence type="ECO:0000256" key="7">
    <source>
        <dbReference type="HAMAP-Rule" id="MF_03125"/>
    </source>
</evidence>
<dbReference type="PROSITE" id="PS01266">
    <property type="entry name" value="ADENYLOSUCCIN_SYN_1"/>
    <property type="match status" value="1"/>
</dbReference>
<evidence type="ECO:0000256" key="4">
    <source>
        <dbReference type="ARBA" id="ARBA00022755"/>
    </source>
</evidence>
<comment type="pathway">
    <text evidence="7 8">Purine metabolism; AMP biosynthesis via de novo pathway; AMP from IMP: step 1/2.</text>
</comment>
<keyword evidence="7" id="KW-0150">Chloroplast</keyword>
<comment type="similarity">
    <text evidence="7 8">Belongs to the adenylosuccinate synthetase family.</text>
</comment>
<dbReference type="PANTHER" id="PTHR11846:SF0">
    <property type="entry name" value="ADENYLOSUCCINATE SYNTHETASE"/>
    <property type="match status" value="1"/>
</dbReference>
<gene>
    <name evidence="7" type="primary">PURA</name>
    <name evidence="9" type="ORF">HPP92_009579</name>
</gene>
<evidence type="ECO:0000256" key="8">
    <source>
        <dbReference type="RuleBase" id="RU000520"/>
    </source>
</evidence>
<keyword evidence="1 7" id="KW-0436">Ligase</keyword>
<dbReference type="GO" id="GO:0004019">
    <property type="term" value="F:adenylosuccinate synthase activity"/>
    <property type="evidence" value="ECO:0007669"/>
    <property type="project" value="UniProtKB-UniRule"/>
</dbReference>
<feature type="binding site" evidence="7">
    <location>
        <position position="129"/>
    </location>
    <ligand>
        <name>Mg(2+)</name>
        <dbReference type="ChEBI" id="CHEBI:18420"/>
    </ligand>
</feature>
<evidence type="ECO:0000256" key="5">
    <source>
        <dbReference type="ARBA" id="ARBA00022842"/>
    </source>
</evidence>
<dbReference type="GO" id="GO:0009507">
    <property type="term" value="C:chloroplast"/>
    <property type="evidence" value="ECO:0007669"/>
    <property type="project" value="UniProtKB-SubCell"/>
</dbReference>
<sequence>MSICALRFDPATVFLAGRSSNRGTRPAWAPAPQLVLSWKRIGLDGTVVALRPTSRSALFDARSSRWRLDAAVAAMEVEKGDGFDRLGSLSQVTGVLGCQWGDEGKGKLVDILAERFDIVARCQGGANAGHTIYNSEGKKFALHLVPSGILNGKALCVIGNGVVVHLPGLFEEIDSLESNGVSCKGEYWFLIVRTYCLISIKPLMLSEKQSSEILLSEQQSGASDLVILAKLSATA</sequence>
<feature type="binding site" evidence="7">
    <location>
        <position position="234"/>
    </location>
    <ligand>
        <name>IMP</name>
        <dbReference type="ChEBI" id="CHEBI:58053"/>
    </ligand>
</feature>
<dbReference type="Pfam" id="PF00709">
    <property type="entry name" value="Adenylsucc_synt"/>
    <property type="match status" value="1"/>
</dbReference>
<feature type="binding site" evidence="7">
    <location>
        <begin position="101"/>
        <end position="107"/>
    </location>
    <ligand>
        <name>GTP</name>
        <dbReference type="ChEBI" id="CHEBI:37565"/>
    </ligand>
</feature>
<comment type="cofactor">
    <cofactor evidence="7">
        <name>Mg(2+)</name>
        <dbReference type="ChEBI" id="CHEBI:18420"/>
    </cofactor>
    <text evidence="7">Binds 1 Mg(2+) ion per subunit.</text>
</comment>
<dbReference type="UniPathway" id="UPA00075">
    <property type="reaction ID" value="UER00335"/>
</dbReference>
<dbReference type="SMART" id="SM00788">
    <property type="entry name" value="Adenylsucc_synt"/>
    <property type="match status" value="1"/>
</dbReference>
<dbReference type="GO" id="GO:0044208">
    <property type="term" value="P:'de novo' AMP biosynthetic process"/>
    <property type="evidence" value="ECO:0007669"/>
    <property type="project" value="UniProtKB-UniRule"/>
</dbReference>
<dbReference type="AlphaFoldDB" id="A0A835V6F9"/>
<accession>A0A835V6F9</accession>
<comment type="subunit">
    <text evidence="7">Homodimer.</text>
</comment>
<dbReference type="PANTHER" id="PTHR11846">
    <property type="entry name" value="ADENYLOSUCCINATE SYNTHETASE"/>
    <property type="match status" value="1"/>
</dbReference>
<dbReference type="GO" id="GO:0005525">
    <property type="term" value="F:GTP binding"/>
    <property type="evidence" value="ECO:0007669"/>
    <property type="project" value="UniProtKB-UniRule"/>
</dbReference>
<dbReference type="SUPFAM" id="SSF52540">
    <property type="entry name" value="P-loop containing nucleoside triphosphate hydrolases"/>
    <property type="match status" value="1"/>
</dbReference>
<keyword evidence="10" id="KW-1185">Reference proteome</keyword>
<evidence type="ECO:0000313" key="9">
    <source>
        <dbReference type="EMBL" id="KAG0485500.1"/>
    </source>
</evidence>
<comment type="caution">
    <text evidence="7">Lacks conserved residue(s) required for the propagation of feature annotation.</text>
</comment>
<feature type="binding site" evidence="7">
    <location>
        <begin position="102"/>
        <end position="105"/>
    </location>
    <ligand>
        <name>IMP</name>
        <dbReference type="ChEBI" id="CHEBI:58053"/>
    </ligand>
</feature>
<dbReference type="GO" id="GO:0000287">
    <property type="term" value="F:magnesium ion binding"/>
    <property type="evidence" value="ECO:0007669"/>
    <property type="project" value="UniProtKB-UniRule"/>
</dbReference>
<evidence type="ECO:0000256" key="2">
    <source>
        <dbReference type="ARBA" id="ARBA00022723"/>
    </source>
</evidence>
<dbReference type="InterPro" id="IPR027417">
    <property type="entry name" value="P-loop_NTPase"/>
</dbReference>
<feature type="binding site" evidence="7">
    <location>
        <begin position="127"/>
        <end position="130"/>
    </location>
    <ligand>
        <name>IMP</name>
        <dbReference type="ChEBI" id="CHEBI:58053"/>
    </ligand>
</feature>
<feature type="binding site" evidence="7">
    <location>
        <position position="102"/>
    </location>
    <ligand>
        <name>Mg(2+)</name>
        <dbReference type="ChEBI" id="CHEBI:18420"/>
    </ligand>
</feature>
<keyword evidence="2 7" id="KW-0479">Metal-binding</keyword>
<dbReference type="EMBL" id="JADCNL010000004">
    <property type="protein sequence ID" value="KAG0485500.1"/>
    <property type="molecule type" value="Genomic_DNA"/>
</dbReference>
<evidence type="ECO:0000256" key="3">
    <source>
        <dbReference type="ARBA" id="ARBA00022741"/>
    </source>
</evidence>
<dbReference type="InterPro" id="IPR001114">
    <property type="entry name" value="Adenylosuccinate_synthetase"/>
</dbReference>
<protein>
    <recommendedName>
        <fullName evidence="7">Adenylosuccinate synthetase, chloroplastic</fullName>
        <shortName evidence="7">AMPSase</shortName>
        <shortName evidence="7">AdSS</shortName>
        <ecNumber evidence="7">6.3.4.4</ecNumber>
    </recommendedName>
    <alternativeName>
        <fullName evidence="7">IMP--aspartate ligase</fullName>
    </alternativeName>
</protein>